<dbReference type="HOGENOM" id="CLU_2282406_0_0_1"/>
<evidence type="ECO:0000313" key="2">
    <source>
        <dbReference type="EnsemblPlants" id="PGSC0003DMT400008964"/>
    </source>
</evidence>
<name>M0ZVD0_SOLTU</name>
<proteinExistence type="predicted"/>
<evidence type="ECO:0000256" key="1">
    <source>
        <dbReference type="SAM" id="Phobius"/>
    </source>
</evidence>
<reference evidence="3" key="1">
    <citation type="journal article" date="2011" name="Nature">
        <title>Genome sequence and analysis of the tuber crop potato.</title>
        <authorList>
            <consortium name="The Potato Genome Sequencing Consortium"/>
        </authorList>
    </citation>
    <scope>NUCLEOTIDE SEQUENCE [LARGE SCALE GENOMIC DNA]</scope>
    <source>
        <strain evidence="3">cv. DM1-3 516 R44</strain>
    </source>
</reference>
<evidence type="ECO:0000313" key="3">
    <source>
        <dbReference type="Proteomes" id="UP000011115"/>
    </source>
</evidence>
<feature type="transmembrane region" description="Helical" evidence="1">
    <location>
        <begin position="79"/>
        <end position="97"/>
    </location>
</feature>
<keyword evidence="1" id="KW-1133">Transmembrane helix</keyword>
<organism evidence="2 3">
    <name type="scientific">Solanum tuberosum</name>
    <name type="common">Potato</name>
    <dbReference type="NCBI Taxonomy" id="4113"/>
    <lineage>
        <taxon>Eukaryota</taxon>
        <taxon>Viridiplantae</taxon>
        <taxon>Streptophyta</taxon>
        <taxon>Embryophyta</taxon>
        <taxon>Tracheophyta</taxon>
        <taxon>Spermatophyta</taxon>
        <taxon>Magnoliopsida</taxon>
        <taxon>eudicotyledons</taxon>
        <taxon>Gunneridae</taxon>
        <taxon>Pentapetalae</taxon>
        <taxon>asterids</taxon>
        <taxon>lamiids</taxon>
        <taxon>Solanales</taxon>
        <taxon>Solanaceae</taxon>
        <taxon>Solanoideae</taxon>
        <taxon>Solaneae</taxon>
        <taxon>Solanum</taxon>
    </lineage>
</organism>
<accession>M0ZVD0</accession>
<dbReference type="AlphaFoldDB" id="M0ZVD0"/>
<dbReference type="Proteomes" id="UP000011115">
    <property type="component" value="Unassembled WGS sequence"/>
</dbReference>
<keyword evidence="3" id="KW-1185">Reference proteome</keyword>
<dbReference type="Gramene" id="PGSC0003DMT400008964">
    <property type="protein sequence ID" value="PGSC0003DMT400008964"/>
    <property type="gene ID" value="PGSC0003DMG400003493"/>
</dbReference>
<keyword evidence="1" id="KW-0472">Membrane</keyword>
<sequence length="102" mass="11824">MYHFEGRIARRDGYYISRNVSRAAMVTIIEGRIARRDGCMDRYVPHGSRTERQRVTSPDLCDIFSSPCPRLLVEVCEVAAFHFSGPSFFLIMILFYSRNKVI</sequence>
<dbReference type="InParanoid" id="M0ZVD0"/>
<reference evidence="2" key="2">
    <citation type="submission" date="2015-06" db="UniProtKB">
        <authorList>
            <consortium name="EnsemblPlants"/>
        </authorList>
    </citation>
    <scope>IDENTIFICATION</scope>
    <source>
        <strain evidence="2">DM1-3 516 R44</strain>
    </source>
</reference>
<dbReference type="PaxDb" id="4113-PGSC0003DMT400008964"/>
<dbReference type="EnsemblPlants" id="PGSC0003DMT400008964">
    <property type="protein sequence ID" value="PGSC0003DMT400008964"/>
    <property type="gene ID" value="PGSC0003DMG400003493"/>
</dbReference>
<keyword evidence="1" id="KW-0812">Transmembrane</keyword>
<protein>
    <submittedName>
        <fullName evidence="2">Uncharacterized protein</fullName>
    </submittedName>
</protein>